<dbReference type="InterPro" id="IPR038732">
    <property type="entry name" value="HpyO/CreE_NAD-binding"/>
</dbReference>
<feature type="domain" description="FAD-dependent urate hydroxylase HpyO/Asp monooxygenase CreE-like FAD/NAD(P)-binding" evidence="1">
    <location>
        <begin position="14"/>
        <end position="158"/>
    </location>
</feature>
<evidence type="ECO:0000313" key="2">
    <source>
        <dbReference type="EMBL" id="MBL3674156.1"/>
    </source>
</evidence>
<sequence>MTPPPADGAAAHIVIVGGGASGVLMATHLLTHPGRFRVTIVEGRNMLGCGIAYSTEDPQHLLNTRVQNMSAFPDEPDHFRRWLRTRAGHGDAPAAFVSRPTYGAYLADLLSPWQADSSRLACIRRTCLRIDNGGTDMTIHLDDGQVLRADHVVLATGHVLPEPDPAGVLSGAWEPPADLDPDSRVIIIGTGLSMVDQVLSLMNRRHRGEIVALSRRGLMPRPHAPANPLRIDNADLPPDARAVTLFRWARDLARQAERDGGNWRDAVDGIRPHVSRLWAAMPVAERARFLRHAAPWWDIHRHRMPPESAARIAEAMGMGQLRLLRGRFLEAGREGDRLVARIATPAGPARIEAGRIVDCRGIRRDPLEHASPLFAALIADGTARIDPMRIGLDVSPDCGVIDRMGRPSARLHAIGPVSRAAFWEITAIPDIRAQTTILARRIAETVTA</sequence>
<dbReference type="InterPro" id="IPR036188">
    <property type="entry name" value="FAD/NAD-bd_sf"/>
</dbReference>
<gene>
    <name evidence="2" type="ORF">JL111_11730</name>
</gene>
<comment type="caution">
    <text evidence="2">The sequence shown here is derived from an EMBL/GenBank/DDBJ whole genome shotgun (WGS) entry which is preliminary data.</text>
</comment>
<proteinExistence type="predicted"/>
<dbReference type="Gene3D" id="3.50.50.60">
    <property type="entry name" value="FAD/NAD(P)-binding domain"/>
    <property type="match status" value="1"/>
</dbReference>
<keyword evidence="3" id="KW-1185">Reference proteome</keyword>
<dbReference type="Proteomes" id="UP000644749">
    <property type="component" value="Unassembled WGS sequence"/>
</dbReference>
<dbReference type="InterPro" id="IPR052189">
    <property type="entry name" value="L-asp_N-monooxygenase_NS-form"/>
</dbReference>
<accession>A0ABS1S9G4</accession>
<reference evidence="2 3" key="1">
    <citation type="submission" date="2021-01" db="EMBL/GenBank/DDBJ databases">
        <title>011410 draft genome.</title>
        <authorList>
            <person name="Lang L."/>
        </authorList>
    </citation>
    <scope>NUCLEOTIDE SEQUENCE [LARGE SCALE GENOMIC DNA]</scope>
    <source>
        <strain evidence="2 3">KCTC 42845</strain>
    </source>
</reference>
<protein>
    <submittedName>
        <fullName evidence="2">FAD/NAD(P)-binding protein</fullName>
    </submittedName>
</protein>
<dbReference type="SUPFAM" id="SSF51905">
    <property type="entry name" value="FAD/NAD(P)-binding domain"/>
    <property type="match status" value="1"/>
</dbReference>
<dbReference type="Pfam" id="PF13454">
    <property type="entry name" value="NAD_binding_9"/>
    <property type="match status" value="1"/>
</dbReference>
<dbReference type="PANTHER" id="PTHR40254">
    <property type="entry name" value="BLR0577 PROTEIN"/>
    <property type="match status" value="1"/>
</dbReference>
<evidence type="ECO:0000313" key="3">
    <source>
        <dbReference type="Proteomes" id="UP000644749"/>
    </source>
</evidence>
<name>A0ABS1S9G4_9RHOB</name>
<organism evidence="2 3">
    <name type="scientific">Paracoccus aerius</name>
    <dbReference type="NCBI Taxonomy" id="1915382"/>
    <lineage>
        <taxon>Bacteria</taxon>
        <taxon>Pseudomonadati</taxon>
        <taxon>Pseudomonadota</taxon>
        <taxon>Alphaproteobacteria</taxon>
        <taxon>Rhodobacterales</taxon>
        <taxon>Paracoccaceae</taxon>
        <taxon>Paracoccus</taxon>
    </lineage>
</organism>
<dbReference type="PANTHER" id="PTHR40254:SF1">
    <property type="entry name" value="BLR0577 PROTEIN"/>
    <property type="match status" value="1"/>
</dbReference>
<dbReference type="EMBL" id="JAESHT010000009">
    <property type="protein sequence ID" value="MBL3674156.1"/>
    <property type="molecule type" value="Genomic_DNA"/>
</dbReference>
<evidence type="ECO:0000259" key="1">
    <source>
        <dbReference type="Pfam" id="PF13454"/>
    </source>
</evidence>